<reference evidence="2 3" key="1">
    <citation type="journal article" date="2018" name="Sci. Rep.">
        <title>Raphidocelis subcapitata (=Pseudokirchneriella subcapitata) provides an insight into genome evolution and environmental adaptations in the Sphaeropleales.</title>
        <authorList>
            <person name="Suzuki S."/>
            <person name="Yamaguchi H."/>
            <person name="Nakajima N."/>
            <person name="Kawachi M."/>
        </authorList>
    </citation>
    <scope>NUCLEOTIDE SEQUENCE [LARGE SCALE GENOMIC DNA]</scope>
    <source>
        <strain evidence="2 3">NIES-35</strain>
    </source>
</reference>
<name>A0A2V0PQL1_9CHLO</name>
<accession>A0A2V0PQL1</accession>
<dbReference type="InParanoid" id="A0A2V0PQL1"/>
<sequence length="103" mass="10833">MSGGGGSTGQGSPRDPGAPATTGQVQQVRQQVTLLQQQLNRQQRQIDGLQGRLELSERRILAAVANRRDCQCPPDVGAQLARLQLGAQSAAAARSSSVGEQQD</sequence>
<protein>
    <submittedName>
        <fullName evidence="2">Uncharacterized protein</fullName>
    </submittedName>
</protein>
<evidence type="ECO:0000313" key="3">
    <source>
        <dbReference type="Proteomes" id="UP000247498"/>
    </source>
</evidence>
<evidence type="ECO:0000256" key="1">
    <source>
        <dbReference type="SAM" id="MobiDB-lite"/>
    </source>
</evidence>
<dbReference type="EMBL" id="BDRX01000232">
    <property type="protein sequence ID" value="GBG00484.1"/>
    <property type="molecule type" value="Genomic_DNA"/>
</dbReference>
<feature type="region of interest" description="Disordered" evidence="1">
    <location>
        <begin position="1"/>
        <end position="27"/>
    </location>
</feature>
<gene>
    <name evidence="2" type="ORF">Rsub_13303</name>
</gene>
<dbReference type="AlphaFoldDB" id="A0A2V0PQL1"/>
<organism evidence="2 3">
    <name type="scientific">Raphidocelis subcapitata</name>
    <dbReference type="NCBI Taxonomy" id="307507"/>
    <lineage>
        <taxon>Eukaryota</taxon>
        <taxon>Viridiplantae</taxon>
        <taxon>Chlorophyta</taxon>
        <taxon>core chlorophytes</taxon>
        <taxon>Chlorophyceae</taxon>
        <taxon>CS clade</taxon>
        <taxon>Sphaeropleales</taxon>
        <taxon>Selenastraceae</taxon>
        <taxon>Raphidocelis</taxon>
    </lineage>
</organism>
<keyword evidence="3" id="KW-1185">Reference proteome</keyword>
<proteinExistence type="predicted"/>
<evidence type="ECO:0000313" key="2">
    <source>
        <dbReference type="EMBL" id="GBG00484.1"/>
    </source>
</evidence>
<comment type="caution">
    <text evidence="2">The sequence shown here is derived from an EMBL/GenBank/DDBJ whole genome shotgun (WGS) entry which is preliminary data.</text>
</comment>
<dbReference type="Proteomes" id="UP000247498">
    <property type="component" value="Unassembled WGS sequence"/>
</dbReference>